<evidence type="ECO:0000256" key="3">
    <source>
        <dbReference type="ARBA" id="ARBA00023118"/>
    </source>
</evidence>
<dbReference type="PANTHER" id="PTHR36984">
    <property type="entry name" value="CRISPR-ASSOCIATED ENDORIBONUCLEASE CAS6 1"/>
    <property type="match status" value="1"/>
</dbReference>
<dbReference type="GO" id="GO:0003723">
    <property type="term" value="F:RNA binding"/>
    <property type="evidence" value="ECO:0007669"/>
    <property type="project" value="UniProtKB-KW"/>
</dbReference>
<feature type="domain" description="CRISPR associated protein Cas6 C-terminal" evidence="7">
    <location>
        <begin position="115"/>
        <end position="239"/>
    </location>
</feature>
<feature type="active site" description="Proton donor" evidence="6">
    <location>
        <position position="42"/>
    </location>
</feature>
<sequence>MRLKISLKAPKNDYLIQYNYNHILSAIIYRKIADLDLASQLHGSQDFKHFTFSQINIPRRKPSKNGLISKDGKFNFYISSPHDYLIQTMVEGYLEDPNVIFKGDNLMVEQVELLKQPDFKKKMKMKTMSPVITRIKREDGRIWDLNPGDLRFFTALQQNLIRKYNSFYDDVYDGDEYVKIVPDMESVKRKRITIDKNGTPTYHRAYLMHFDMEADEKLVKFAYDCGLGEKNSMGFGMLNFVEDNSNRGSK</sequence>
<organism evidence="8 9">
    <name type="scientific">Methanobacterium subterraneum</name>
    <dbReference type="NCBI Taxonomy" id="59277"/>
    <lineage>
        <taxon>Archaea</taxon>
        <taxon>Methanobacteriati</taxon>
        <taxon>Methanobacteriota</taxon>
        <taxon>Methanomada group</taxon>
        <taxon>Methanobacteria</taxon>
        <taxon>Methanobacteriales</taxon>
        <taxon>Methanobacteriaceae</taxon>
        <taxon>Methanobacterium</taxon>
    </lineage>
</organism>
<dbReference type="KEGG" id="msub:BK009_02025"/>
<feature type="site" description="Transition state stabilizer" evidence="5">
    <location>
        <position position="48"/>
    </location>
</feature>
<dbReference type="GO" id="GO:0051607">
    <property type="term" value="P:defense response to virus"/>
    <property type="evidence" value="ECO:0007669"/>
    <property type="project" value="UniProtKB-KW"/>
</dbReference>
<evidence type="ECO:0000259" key="7">
    <source>
        <dbReference type="Pfam" id="PF01881"/>
    </source>
</evidence>
<dbReference type="InterPro" id="IPR010156">
    <property type="entry name" value="CRISPR-assoc_prot_Cas6"/>
</dbReference>
<dbReference type="Gene3D" id="3.30.70.1890">
    <property type="match status" value="1"/>
</dbReference>
<dbReference type="InterPro" id="IPR049435">
    <property type="entry name" value="Cas_Cas6_C"/>
</dbReference>
<accession>A0A2H4VN86</accession>
<dbReference type="Pfam" id="PF21350">
    <property type="entry name" value="Cas6_I-A"/>
    <property type="match status" value="1"/>
</dbReference>
<comment type="function">
    <text evidence="4">CRISPR (clustered regularly interspaced short palindromic repeat), is an adaptive immune system that provides protection against mobile genetic elements (viruses, transposable elements and conjugative plasmids). CRISPR clusters contain sequences complementary to antecedent mobile elements and target invading nucleic acids. CRISPR clusters are transcribed and processed into CRISPR RNA (crRNA).</text>
</comment>
<protein>
    <recommendedName>
        <fullName evidence="4">CRISPR-associated endoribonuclease</fullName>
    </recommendedName>
</protein>
<reference evidence="8 9" key="1">
    <citation type="submission" date="2016-10" db="EMBL/GenBank/DDBJ databases">
        <title>Comparative genomics between deep and shallow subseafloor isolates.</title>
        <authorList>
            <person name="Ishii S."/>
            <person name="Miller J.R."/>
            <person name="Sutton G."/>
            <person name="Suzuki S."/>
            <person name="Methe B."/>
            <person name="Inagaki F."/>
            <person name="Imachi H."/>
        </authorList>
    </citation>
    <scope>NUCLEOTIDE SEQUENCE [LARGE SCALE GENOMIC DNA]</scope>
    <source>
        <strain evidence="8 9">A8p</strain>
    </source>
</reference>
<comment type="similarity">
    <text evidence="1 4">Belongs to the CRISPR-associated protein Cas6/Cse3/CasE family.</text>
</comment>
<evidence type="ECO:0000256" key="5">
    <source>
        <dbReference type="PIRSR" id="PIRSR005054-1"/>
    </source>
</evidence>
<evidence type="ECO:0000256" key="4">
    <source>
        <dbReference type="PIRNR" id="PIRNR005054"/>
    </source>
</evidence>
<dbReference type="GO" id="GO:0016788">
    <property type="term" value="F:hydrolase activity, acting on ester bonds"/>
    <property type="evidence" value="ECO:0007669"/>
    <property type="project" value="InterPro"/>
</dbReference>
<evidence type="ECO:0000256" key="6">
    <source>
        <dbReference type="PIRSR" id="PIRSR005054-50"/>
    </source>
</evidence>
<dbReference type="InterPro" id="IPR045747">
    <property type="entry name" value="CRISPR-assoc_prot_Cas6_N_sf"/>
</dbReference>
<evidence type="ECO:0000313" key="8">
    <source>
        <dbReference type="EMBL" id="AUB59561.1"/>
    </source>
</evidence>
<name>A0A2H4VN86_9EURY</name>
<keyword evidence="9" id="KW-1185">Reference proteome</keyword>
<evidence type="ECO:0000313" key="9">
    <source>
        <dbReference type="Proteomes" id="UP000232631"/>
    </source>
</evidence>
<dbReference type="Pfam" id="PF01881">
    <property type="entry name" value="Cas_Cas6_C"/>
    <property type="match status" value="1"/>
</dbReference>
<dbReference type="Gene3D" id="3.30.70.1900">
    <property type="match status" value="1"/>
</dbReference>
<dbReference type="EMBL" id="CP017768">
    <property type="protein sequence ID" value="AUB59561.1"/>
    <property type="molecule type" value="Genomic_DNA"/>
</dbReference>
<evidence type="ECO:0000256" key="1">
    <source>
        <dbReference type="ARBA" id="ARBA00005937"/>
    </source>
</evidence>
<dbReference type="Proteomes" id="UP000232631">
    <property type="component" value="Chromosome"/>
</dbReference>
<keyword evidence="2" id="KW-0694">RNA-binding</keyword>
<dbReference type="PIRSF" id="PIRSF005054">
    <property type="entry name" value="PF1131"/>
    <property type="match status" value="1"/>
</dbReference>
<keyword evidence="3" id="KW-0051">Antiviral defense</keyword>
<evidence type="ECO:0000256" key="2">
    <source>
        <dbReference type="ARBA" id="ARBA00022884"/>
    </source>
</evidence>
<proteinExistence type="inferred from homology"/>
<dbReference type="NCBIfam" id="TIGR01877">
    <property type="entry name" value="cas_cas6"/>
    <property type="match status" value="1"/>
</dbReference>
<gene>
    <name evidence="8" type="ORF">BK009_02025</name>
</gene>
<feature type="active site" description="Proton acceptor" evidence="6">
    <location>
        <position position="29"/>
    </location>
</feature>
<dbReference type="PANTHER" id="PTHR36984:SF1">
    <property type="entry name" value="CRISPR-ASSOCIATED ENDORIBONUCLEASE CAS6 1"/>
    <property type="match status" value="1"/>
</dbReference>
<dbReference type="AlphaFoldDB" id="A0A2H4VN86"/>